<reference evidence="1" key="1">
    <citation type="submission" date="2022-04" db="EMBL/GenBank/DDBJ databases">
        <title>Genome of the entomopathogenic fungus Entomophthora muscae.</title>
        <authorList>
            <person name="Elya C."/>
            <person name="Lovett B.R."/>
            <person name="Lee E."/>
            <person name="Macias A.M."/>
            <person name="Hajek A.E."/>
            <person name="De Bivort B.L."/>
            <person name="Kasson M.T."/>
            <person name="De Fine Licht H.H."/>
            <person name="Stajich J.E."/>
        </authorList>
    </citation>
    <scope>NUCLEOTIDE SEQUENCE</scope>
    <source>
        <strain evidence="1">Berkeley</strain>
    </source>
</reference>
<gene>
    <name evidence="1" type="primary">TCB2_2</name>
    <name evidence="1" type="ORF">DSO57_1013925</name>
</gene>
<accession>A0ACC2UR78</accession>
<sequence length="1281" mass="141491">MSQPTPVPGNDVKNVLADGFVHNEPDSAQVESSQPAAIAKDKIESQIASGGSKPSVQIIENVVSTTDPNPSSSQAVDDAAQDSLRNEPLIHVTLEDQAKPGFFERDPGSSSGPGEVDLSEPCIGWDQLAERNVKTNNAIVQGQVSHWRNVTVIYSAVILTWLGVVLGGGFSWCLLIIGCCSTYYMNTVERYRRAARDDAIRELWLQKLEDEEESVGWLNNFLDRFWVIYEPGLSATIKSVVDSVLEVSTPPFLESLSLTTFQLGNKAPRIHAVKTYPKTEIDTVLMDWDIEFQPNYDPEMTQRQISNQITPKVILQIRVGKGFVGAGMPILVENFALKGKMRVRINFGSQFPHISVVGLQFLDRPSIDYVLKPVGGDTFGIDIAHIPGLSTLISDQIHAILTPMMYQPNEFILNVGDILNPVQINQVAGILRVNVRYARDLKYKDGSGDPFVEISGSTKFQNVRTKVVRSTNRPDWNEVHSIMVYKDNENLKFTVTDYNPILKNIECGTALLPLDSFSTKKVQNGLTLSLQREQLYVGSLTLDCSFFPTTSEGQPDKAGVIPEPKGAGVLRFTLHQIKDLDASKSLIGKYTPYAYLLVNGVEMHQTMKKKRTNSPVYEESVDCVITDIKATSLALTIMDDKGMASDPVVAQWTMPATKVIQGSGWYSLNNVASGKVKVTATWYPVEMESSKSLLPNAPSNYFGITEIYLMEALQLKLLSARNEVSVKVTVSDAYRSTTTRLRGDAIPRWNQAFYVPVLSPTDIIHLQVIEHSASENILVGSVEHSVLQLVNNTEDGYKSKGLINFWTPLVTKLERVQGLLHFGSCFHIASLPSAVVLVPTSCIISFTIHGARKLPPGNMGAAVFISGKAPRLVVETPLRCDTSTPKWDTTGNVFISDSKKETFSIVIQDQKASGLGRWEMLAHDLLKQQDGSRIWVPLGNGAEVELSFSVQEVAYEEYKDMNKLLTCGRLEVDIVRAVNLIGVDSSGTSDPFIKARLNGTRVFKSQVIKKNLNPVFNERFSVPILDINDSYLMLEVFDWNKINASEKLGKVTIPLSSLNMTSSVDKLYPLDGSNRGELQVKLAYSSAVLSDDELAQAALHRAGANAPFPRHGTRQSIHSMQSSFIDRNSTSNSVLTVVSIDQILEEAASGAISAFRSEATGREGKLEIRIISAEKLVGADRNGTSDPYLKIKHDGKVLFQTKTISKDCNPIWNETFTTDLNDGSPYYLHLSVMDYNRINAHSNIGDICFNIWDHINASDSASYQSTFWTRELNGGSLDGYS</sequence>
<proteinExistence type="predicted"/>
<protein>
    <submittedName>
        <fullName evidence="1">Tricalbin-2</fullName>
    </submittedName>
</protein>
<evidence type="ECO:0000313" key="1">
    <source>
        <dbReference type="EMBL" id="KAJ9089343.1"/>
    </source>
</evidence>
<name>A0ACC2UR78_9FUNG</name>
<organism evidence="1 2">
    <name type="scientific">Entomophthora muscae</name>
    <dbReference type="NCBI Taxonomy" id="34485"/>
    <lineage>
        <taxon>Eukaryota</taxon>
        <taxon>Fungi</taxon>
        <taxon>Fungi incertae sedis</taxon>
        <taxon>Zoopagomycota</taxon>
        <taxon>Entomophthoromycotina</taxon>
        <taxon>Entomophthoromycetes</taxon>
        <taxon>Entomophthorales</taxon>
        <taxon>Entomophthoraceae</taxon>
        <taxon>Entomophthora</taxon>
    </lineage>
</organism>
<keyword evidence="2" id="KW-1185">Reference proteome</keyword>
<dbReference type="EMBL" id="QTSX02000052">
    <property type="protein sequence ID" value="KAJ9089343.1"/>
    <property type="molecule type" value="Genomic_DNA"/>
</dbReference>
<comment type="caution">
    <text evidence="1">The sequence shown here is derived from an EMBL/GenBank/DDBJ whole genome shotgun (WGS) entry which is preliminary data.</text>
</comment>
<dbReference type="Proteomes" id="UP001165960">
    <property type="component" value="Unassembled WGS sequence"/>
</dbReference>
<evidence type="ECO:0000313" key="2">
    <source>
        <dbReference type="Proteomes" id="UP001165960"/>
    </source>
</evidence>